<dbReference type="OrthoDB" id="7870801at2"/>
<dbReference type="EMBL" id="OBEL01000004">
    <property type="protein sequence ID" value="SNZ20258.1"/>
    <property type="molecule type" value="Genomic_DNA"/>
</dbReference>
<keyword evidence="3" id="KW-1185">Reference proteome</keyword>
<evidence type="ECO:0000256" key="1">
    <source>
        <dbReference type="SAM" id="SignalP"/>
    </source>
</evidence>
<dbReference type="AlphaFoldDB" id="A0A285PFM6"/>
<keyword evidence="1" id="KW-0732">Signal</keyword>
<name>A0A285PFM6_9HYPH</name>
<evidence type="ECO:0000313" key="3">
    <source>
        <dbReference type="Proteomes" id="UP000219439"/>
    </source>
</evidence>
<dbReference type="RefSeq" id="WP_097154624.1">
    <property type="nucleotide sequence ID" value="NZ_OBEL01000004.1"/>
</dbReference>
<dbReference type="Proteomes" id="UP000219439">
    <property type="component" value="Unassembled WGS sequence"/>
</dbReference>
<reference evidence="2 3" key="1">
    <citation type="submission" date="2017-09" db="EMBL/GenBank/DDBJ databases">
        <authorList>
            <person name="Ehlers B."/>
            <person name="Leendertz F.H."/>
        </authorList>
    </citation>
    <scope>NUCLEOTIDE SEQUENCE [LARGE SCALE GENOMIC DNA]</scope>
    <source>
        <strain evidence="2 3">DSM 18289</strain>
    </source>
</reference>
<gene>
    <name evidence="2" type="ORF">SAMN06265368_3361</name>
</gene>
<accession>A0A285PFM6</accession>
<organism evidence="2 3">
    <name type="scientific">Cohaesibacter gelatinilyticus</name>
    <dbReference type="NCBI Taxonomy" id="372072"/>
    <lineage>
        <taxon>Bacteria</taxon>
        <taxon>Pseudomonadati</taxon>
        <taxon>Pseudomonadota</taxon>
        <taxon>Alphaproteobacteria</taxon>
        <taxon>Hyphomicrobiales</taxon>
        <taxon>Cohaesibacteraceae</taxon>
    </lineage>
</organism>
<feature type="chain" id="PRO_5012425151" evidence="1">
    <location>
        <begin position="21"/>
        <end position="97"/>
    </location>
</feature>
<sequence>MKTFALSLLLAASVASGAQAMTSSTIDSSQHSTSQLQRIVQQQGSVILSTGPGLFDRYVANRSHCGLGQETRSAFVPTTDSNNGFVGYRCVSDSDEG</sequence>
<feature type="signal peptide" evidence="1">
    <location>
        <begin position="1"/>
        <end position="20"/>
    </location>
</feature>
<proteinExistence type="predicted"/>
<evidence type="ECO:0000313" key="2">
    <source>
        <dbReference type="EMBL" id="SNZ20258.1"/>
    </source>
</evidence>
<protein>
    <submittedName>
        <fullName evidence="2">Uncharacterized protein</fullName>
    </submittedName>
</protein>